<dbReference type="RefSeq" id="XP_016260817.1">
    <property type="nucleotide sequence ID" value="XM_016409063.1"/>
</dbReference>
<dbReference type="STRING" id="215243.A0A0D2AKM9"/>
<sequence>MHTLMLTQPGPLLEEGIDHKDDWSGLSDPKSRRKIQNRLNQRARRRRKDPGKWTPLRSKMDDIAQGHQITAAPTARLGRFPSLAEGPYPFPRTKPIVSAWKGGYYFPLSCDHLMHLIQFNVWRAILSNMVMLRLTHLFDCEDETPEAMSISKLPHPFAVPPLLEPTVLQRQVPHPPYVDLFPLPGLRDTLILADGMYDDCELCIDLLGSIADPQVQGYSKAEEDGEDARKGLVVWGEPWRVDSWEVEEGFVKKWGWMLKENCEPLLRSTDKWRELRGDEPLRWKDLGLCP</sequence>
<dbReference type="GeneID" id="27359858"/>
<evidence type="ECO:0000313" key="3">
    <source>
        <dbReference type="Proteomes" id="UP000053342"/>
    </source>
</evidence>
<keyword evidence="3" id="KW-1185">Reference proteome</keyword>
<dbReference type="PANTHER" id="PTHR38116:SF1">
    <property type="entry name" value="BZIP DOMAIN-CONTAINING PROTEIN"/>
    <property type="match status" value="1"/>
</dbReference>
<dbReference type="InterPro" id="IPR021833">
    <property type="entry name" value="DUF3425"/>
</dbReference>
<feature type="compositionally biased region" description="Basic residues" evidence="1">
    <location>
        <begin position="31"/>
        <end position="49"/>
    </location>
</feature>
<evidence type="ECO:0008006" key="4">
    <source>
        <dbReference type="Google" id="ProtNLM"/>
    </source>
</evidence>
<dbReference type="PANTHER" id="PTHR38116">
    <property type="entry name" value="CHROMOSOME 7, WHOLE GENOME SHOTGUN SEQUENCE"/>
    <property type="match status" value="1"/>
</dbReference>
<dbReference type="Proteomes" id="UP000053342">
    <property type="component" value="Unassembled WGS sequence"/>
</dbReference>
<protein>
    <recommendedName>
        <fullName evidence="4">BZIP domain-containing protein</fullName>
    </recommendedName>
</protein>
<dbReference type="HOGENOM" id="CLU_033726_0_0_1"/>
<dbReference type="AlphaFoldDB" id="A0A0D2AKM9"/>
<dbReference type="Pfam" id="PF11905">
    <property type="entry name" value="DUF3425"/>
    <property type="match status" value="1"/>
</dbReference>
<proteinExistence type="predicted"/>
<name>A0A0D2AKM9_9EURO</name>
<reference evidence="2 3" key="1">
    <citation type="submission" date="2015-01" db="EMBL/GenBank/DDBJ databases">
        <title>The Genome Sequence of Exophiala oligosperma CBS72588.</title>
        <authorList>
            <consortium name="The Broad Institute Genomics Platform"/>
            <person name="Cuomo C."/>
            <person name="de Hoog S."/>
            <person name="Gorbushina A."/>
            <person name="Stielow B."/>
            <person name="Teixiera M."/>
            <person name="Abouelleil A."/>
            <person name="Chapman S.B."/>
            <person name="Priest M."/>
            <person name="Young S.K."/>
            <person name="Wortman J."/>
            <person name="Nusbaum C."/>
            <person name="Birren B."/>
        </authorList>
    </citation>
    <scope>NUCLEOTIDE SEQUENCE [LARGE SCALE GENOMIC DNA]</scope>
    <source>
        <strain evidence="2 3">CBS 72588</strain>
    </source>
</reference>
<dbReference type="OrthoDB" id="2245989at2759"/>
<feature type="region of interest" description="Disordered" evidence="1">
    <location>
        <begin position="1"/>
        <end position="57"/>
    </location>
</feature>
<accession>A0A0D2AKM9</accession>
<dbReference type="VEuPathDB" id="FungiDB:PV06_07784"/>
<evidence type="ECO:0000256" key="1">
    <source>
        <dbReference type="SAM" id="MobiDB-lite"/>
    </source>
</evidence>
<gene>
    <name evidence="2" type="ORF">PV06_07784</name>
</gene>
<dbReference type="EMBL" id="KN847338">
    <property type="protein sequence ID" value="KIW40601.1"/>
    <property type="molecule type" value="Genomic_DNA"/>
</dbReference>
<evidence type="ECO:0000313" key="2">
    <source>
        <dbReference type="EMBL" id="KIW40601.1"/>
    </source>
</evidence>
<organism evidence="2 3">
    <name type="scientific">Exophiala oligosperma</name>
    <dbReference type="NCBI Taxonomy" id="215243"/>
    <lineage>
        <taxon>Eukaryota</taxon>
        <taxon>Fungi</taxon>
        <taxon>Dikarya</taxon>
        <taxon>Ascomycota</taxon>
        <taxon>Pezizomycotina</taxon>
        <taxon>Eurotiomycetes</taxon>
        <taxon>Chaetothyriomycetidae</taxon>
        <taxon>Chaetothyriales</taxon>
        <taxon>Herpotrichiellaceae</taxon>
        <taxon>Exophiala</taxon>
    </lineage>
</organism>